<evidence type="ECO:0000313" key="10">
    <source>
        <dbReference type="EMBL" id="DAA00288.1"/>
    </source>
</evidence>
<keyword evidence="6 9" id="KW-0732">Signal</keyword>
<keyword evidence="7 9" id="KW-0221">Differentiation</keyword>
<comment type="PTM">
    <text evidence="9">Sulfation is important for activity and for the binding to a putative membrane receptor.</text>
</comment>
<evidence type="ECO:0000256" key="7">
    <source>
        <dbReference type="ARBA" id="ARBA00022782"/>
    </source>
</evidence>
<gene>
    <name evidence="10" type="primary">PSK1</name>
</gene>
<evidence type="ECO:0000256" key="9">
    <source>
        <dbReference type="RuleBase" id="RU368031"/>
    </source>
</evidence>
<comment type="PTM">
    <text evidence="9">PSK-alpha is produced by endopeptidase digestion. PSK-beta is produced from PSK-alpha by exopeptidase digestion.</text>
</comment>
<dbReference type="PANTHER" id="PTHR33285:SF55">
    <property type="entry name" value="PHYTOSULFOKINES 3"/>
    <property type="match status" value="1"/>
</dbReference>
<evidence type="ECO:0000256" key="2">
    <source>
        <dbReference type="ARBA" id="ARBA00010781"/>
    </source>
</evidence>
<dbReference type="InterPro" id="IPR009438">
    <property type="entry name" value="Phytosulfokine"/>
</dbReference>
<dbReference type="GO" id="GO:0008083">
    <property type="term" value="F:growth factor activity"/>
    <property type="evidence" value="ECO:0007669"/>
    <property type="project" value="UniProtKB-UniRule"/>
</dbReference>
<accession>Q7PCA5</accession>
<evidence type="ECO:0000256" key="6">
    <source>
        <dbReference type="ARBA" id="ARBA00022729"/>
    </source>
</evidence>
<evidence type="ECO:0000256" key="4">
    <source>
        <dbReference type="ARBA" id="ARBA00022525"/>
    </source>
</evidence>
<organism evidence="10">
    <name type="scientific">Mesembryanthemum crystallinum</name>
    <name type="common">Common ice plant</name>
    <name type="synonym">Cryophytum crystallinum</name>
    <dbReference type="NCBI Taxonomy" id="3544"/>
    <lineage>
        <taxon>Eukaryota</taxon>
        <taxon>Viridiplantae</taxon>
        <taxon>Streptophyta</taxon>
        <taxon>Embryophyta</taxon>
        <taxon>Tracheophyta</taxon>
        <taxon>Spermatophyta</taxon>
        <taxon>Magnoliopsida</taxon>
        <taxon>eudicotyledons</taxon>
        <taxon>Gunneridae</taxon>
        <taxon>Pentapetalae</taxon>
        <taxon>Caryophyllales</taxon>
        <taxon>Aizoaceae</taxon>
        <taxon>Mesembryanthemum</taxon>
        <taxon>Mesembryanthemum subgen. Cryophytum</taxon>
    </lineage>
</organism>
<keyword evidence="3 9" id="KW-0217">Developmental protein</keyword>
<dbReference type="GO" id="GO:0030154">
    <property type="term" value="P:cell differentiation"/>
    <property type="evidence" value="ECO:0007669"/>
    <property type="project" value="UniProtKB-UniRule"/>
</dbReference>
<evidence type="ECO:0000256" key="1">
    <source>
        <dbReference type="ARBA" id="ARBA00004613"/>
    </source>
</evidence>
<proteinExistence type="evidence at transcript level"/>
<evidence type="ECO:0000256" key="3">
    <source>
        <dbReference type="ARBA" id="ARBA00022473"/>
    </source>
</evidence>
<reference evidence="10" key="1">
    <citation type="journal article" date="2002" name="Plant Sci.">
        <title>Comparative analysis of PSK peptide growth factor precursor homologs.</title>
        <authorList>
            <person name="Lorbiecke R."/>
            <person name="Sauter M.M."/>
        </authorList>
    </citation>
    <scope>NUCLEOTIDE SEQUENCE</scope>
</reference>
<dbReference type="PANTHER" id="PTHR33285">
    <property type="entry name" value="PHYTOSULFOKINES 3"/>
    <property type="match status" value="1"/>
</dbReference>
<comment type="function">
    <text evidence="9">Promotes plant cell differentiation, organogenesis and somatic embryogenesis as well as cell proliferation.</text>
</comment>
<dbReference type="GO" id="GO:0008283">
    <property type="term" value="P:cell population proliferation"/>
    <property type="evidence" value="ECO:0007669"/>
    <property type="project" value="UniProtKB-UniRule"/>
</dbReference>
<keyword evidence="4 9" id="KW-0964">Secreted</keyword>
<keyword evidence="8 9" id="KW-0339">Growth factor</keyword>
<dbReference type="GO" id="GO:0005576">
    <property type="term" value="C:extracellular region"/>
    <property type="evidence" value="ECO:0007669"/>
    <property type="project" value="UniProtKB-SubCell"/>
</dbReference>
<comment type="similarity">
    <text evidence="2 9">Belongs to the phytosulfokine family.</text>
</comment>
<name>Q7PCA5_MESCR</name>
<comment type="subcellular location">
    <subcellularLocation>
        <location evidence="1 9">Secreted</location>
    </subcellularLocation>
</comment>
<dbReference type="Pfam" id="PF06404">
    <property type="entry name" value="PSK"/>
    <property type="match status" value="1"/>
</dbReference>
<dbReference type="EMBL" id="BK000124">
    <property type="protein sequence ID" value="DAA00288.1"/>
    <property type="molecule type" value="mRNA"/>
</dbReference>
<evidence type="ECO:0000256" key="5">
    <source>
        <dbReference type="ARBA" id="ARBA00022641"/>
    </source>
</evidence>
<sequence length="76" mass="8539">MSKLTTLLVIALLVCSITLINAGRPNPTSLINEGKETEHAEMDENESCQGLNDEECLMRRTLVAHTDYIYTQHHNP</sequence>
<keyword evidence="5 9" id="KW-0765">Sulfation</keyword>
<feature type="signal peptide" evidence="9">
    <location>
        <begin position="1"/>
        <end position="22"/>
    </location>
</feature>
<dbReference type="AlphaFoldDB" id="Q7PCA5"/>
<protein>
    <recommendedName>
        <fullName evidence="9">Phytosulfokine</fullName>
    </recommendedName>
    <component>
        <recommendedName>
            <fullName evidence="9">Phytosulfokine-alpha</fullName>
            <shortName evidence="9">PSK-alpha</shortName>
            <shortName evidence="9">Phytosulfokine-a</shortName>
        </recommendedName>
    </component>
    <component>
        <recommendedName>
            <fullName evidence="9">Phytosulfokine-beta</fullName>
            <shortName evidence="9">PSK-beta</shortName>
            <shortName evidence="9">Phytosulfokine-b</shortName>
        </recommendedName>
    </component>
</protein>
<evidence type="ECO:0000256" key="8">
    <source>
        <dbReference type="ARBA" id="ARBA00023030"/>
    </source>
</evidence>
<feature type="chain" id="PRO_5031588635" description="Phytosulfokine" evidence="9">
    <location>
        <begin position="23"/>
        <end position="76"/>
    </location>
</feature>